<dbReference type="SUPFAM" id="SSF53474">
    <property type="entry name" value="alpha/beta-Hydrolases"/>
    <property type="match status" value="1"/>
</dbReference>
<dbReference type="InterPro" id="IPR051044">
    <property type="entry name" value="MAG_DAG_Lipase"/>
</dbReference>
<dbReference type="InterPro" id="IPR029058">
    <property type="entry name" value="AB_hydrolase_fold"/>
</dbReference>
<name>A0ABS2PIE2_9BACL</name>
<dbReference type="RefSeq" id="WP_204699560.1">
    <property type="nucleotide sequence ID" value="NZ_JAFBEC010000017.1"/>
</dbReference>
<accession>A0ABS2PIE2</accession>
<dbReference type="InterPro" id="IPR022742">
    <property type="entry name" value="Hydrolase_4"/>
</dbReference>
<evidence type="ECO:0000259" key="1">
    <source>
        <dbReference type="Pfam" id="PF12146"/>
    </source>
</evidence>
<dbReference type="Gene3D" id="3.40.50.1820">
    <property type="entry name" value="alpha/beta hydrolase"/>
    <property type="match status" value="1"/>
</dbReference>
<protein>
    <submittedName>
        <fullName evidence="2">Alpha-beta hydrolase superfamily lysophospholipase</fullName>
    </submittedName>
</protein>
<keyword evidence="2" id="KW-0378">Hydrolase</keyword>
<keyword evidence="3" id="KW-1185">Reference proteome</keyword>
<dbReference type="Proteomes" id="UP000741863">
    <property type="component" value="Unassembled WGS sequence"/>
</dbReference>
<organism evidence="2 3">
    <name type="scientific">Geomicrobium sediminis</name>
    <dbReference type="NCBI Taxonomy" id="1347788"/>
    <lineage>
        <taxon>Bacteria</taxon>
        <taxon>Bacillati</taxon>
        <taxon>Bacillota</taxon>
        <taxon>Bacilli</taxon>
        <taxon>Bacillales</taxon>
        <taxon>Geomicrobium</taxon>
    </lineage>
</organism>
<dbReference type="PRINTS" id="PR00111">
    <property type="entry name" value="ABHYDROLASE"/>
</dbReference>
<evidence type="ECO:0000313" key="2">
    <source>
        <dbReference type="EMBL" id="MBM7634795.1"/>
    </source>
</evidence>
<dbReference type="EMBL" id="JAFBEC010000017">
    <property type="protein sequence ID" value="MBM7634795.1"/>
    <property type="molecule type" value="Genomic_DNA"/>
</dbReference>
<dbReference type="Pfam" id="PF12146">
    <property type="entry name" value="Hydrolase_4"/>
    <property type="match status" value="1"/>
</dbReference>
<reference evidence="2 3" key="1">
    <citation type="submission" date="2021-01" db="EMBL/GenBank/DDBJ databases">
        <title>Genomic Encyclopedia of Type Strains, Phase IV (KMG-IV): sequencing the most valuable type-strain genomes for metagenomic binning, comparative biology and taxonomic classification.</title>
        <authorList>
            <person name="Goeker M."/>
        </authorList>
    </citation>
    <scope>NUCLEOTIDE SEQUENCE [LARGE SCALE GENOMIC DNA]</scope>
    <source>
        <strain evidence="2 3">DSM 25540</strain>
    </source>
</reference>
<comment type="caution">
    <text evidence="2">The sequence shown here is derived from an EMBL/GenBank/DDBJ whole genome shotgun (WGS) entry which is preliminary data.</text>
</comment>
<dbReference type="GO" id="GO:0016787">
    <property type="term" value="F:hydrolase activity"/>
    <property type="evidence" value="ECO:0007669"/>
    <property type="project" value="UniProtKB-KW"/>
</dbReference>
<sequence>MERLEQKRLHFLQDQQSYLNHYHLSTIAEYEQTVLRVEQIDVIVHWFTPESYDNTLVFIHGYMDHSGAQAPFFTKAVEHGLRVVAIDLPGHGLSSGDRYAVRSFDIYDQMLGILLEQIQTENRKRPFLLGHSTGGGIIAHYILKRNNPYVLHPILVSPLVRTMSSLFMKVGQPLVQLTSEEVPRKFRHNTGDGHFAMMQQQDPLQSDRIPIAWVKEMLSWEKKFLFNQPSQKAVSIIQGTADKTVDWKHNLSVYKQKFPRANPILIEHGEHQLLNEVSPIREMTYSRIFHIVWQFQQ</sequence>
<proteinExistence type="predicted"/>
<dbReference type="InterPro" id="IPR000073">
    <property type="entry name" value="AB_hydrolase_1"/>
</dbReference>
<feature type="domain" description="Serine aminopeptidase S33" evidence="1">
    <location>
        <begin position="53"/>
        <end position="276"/>
    </location>
</feature>
<evidence type="ECO:0000313" key="3">
    <source>
        <dbReference type="Proteomes" id="UP000741863"/>
    </source>
</evidence>
<gene>
    <name evidence="2" type="ORF">JOD17_003921</name>
</gene>
<dbReference type="PANTHER" id="PTHR11614">
    <property type="entry name" value="PHOSPHOLIPASE-RELATED"/>
    <property type="match status" value="1"/>
</dbReference>